<evidence type="ECO:0008006" key="4">
    <source>
        <dbReference type="Google" id="ProtNLM"/>
    </source>
</evidence>
<reference evidence="3" key="1">
    <citation type="submission" date="2021-01" db="EMBL/GenBank/DDBJ databases">
        <authorList>
            <person name="Corre E."/>
            <person name="Pelletier E."/>
            <person name="Niang G."/>
            <person name="Scheremetjew M."/>
            <person name="Finn R."/>
            <person name="Kale V."/>
            <person name="Holt S."/>
            <person name="Cochrane G."/>
            <person name="Meng A."/>
            <person name="Brown T."/>
            <person name="Cohen L."/>
        </authorList>
    </citation>
    <scope>NUCLEOTIDE SEQUENCE</scope>
    <source>
        <strain evidence="3">Chinc5</strain>
    </source>
</reference>
<keyword evidence="2" id="KW-0812">Transmembrane</keyword>
<feature type="compositionally biased region" description="Polar residues" evidence="1">
    <location>
        <begin position="40"/>
        <end position="49"/>
    </location>
</feature>
<feature type="region of interest" description="Disordered" evidence="1">
    <location>
        <begin position="1"/>
        <end position="54"/>
    </location>
</feature>
<dbReference type="AlphaFoldDB" id="A0A7S2EXM8"/>
<gene>
    <name evidence="3" type="ORF">SRAM0439_LOCUS502</name>
</gene>
<feature type="compositionally biased region" description="Low complexity" evidence="1">
    <location>
        <begin position="1"/>
        <end position="11"/>
    </location>
</feature>
<dbReference type="EMBL" id="HBGP01001003">
    <property type="protein sequence ID" value="CAD9363408.1"/>
    <property type="molecule type" value="Transcribed_RNA"/>
</dbReference>
<feature type="transmembrane region" description="Helical" evidence="2">
    <location>
        <begin position="61"/>
        <end position="94"/>
    </location>
</feature>
<evidence type="ECO:0000256" key="1">
    <source>
        <dbReference type="SAM" id="MobiDB-lite"/>
    </source>
</evidence>
<accession>A0A7S2EXM8</accession>
<evidence type="ECO:0000256" key="2">
    <source>
        <dbReference type="SAM" id="Phobius"/>
    </source>
</evidence>
<sequence>MSSSSSSSSSSDESTPHAPLLKPQFQDNTTGYGGIAEDPYQQQHPQIVGQSKRRGSSDRKILGLSIGAIIAIAACFYCVTVFLPTVGALIYVIVAVAILGSY</sequence>
<organism evidence="3">
    <name type="scientific">Stereomyxa ramosa</name>
    <dbReference type="NCBI Taxonomy" id="1078864"/>
    <lineage>
        <taxon>Eukaryota</taxon>
        <taxon>Amoebozoa</taxon>
        <taxon>Amoebozoa incertae sedis</taxon>
        <taxon>Stereomyxa</taxon>
    </lineage>
</organism>
<protein>
    <recommendedName>
        <fullName evidence="4">Transmembrane protein</fullName>
    </recommendedName>
</protein>
<keyword evidence="2" id="KW-1133">Transmembrane helix</keyword>
<evidence type="ECO:0000313" key="3">
    <source>
        <dbReference type="EMBL" id="CAD9363408.1"/>
    </source>
</evidence>
<proteinExistence type="predicted"/>
<keyword evidence="2" id="KW-0472">Membrane</keyword>
<name>A0A7S2EXM8_9EUKA</name>